<dbReference type="Pfam" id="PF02949">
    <property type="entry name" value="7tm_6"/>
    <property type="match status" value="1"/>
</dbReference>
<dbReference type="PANTHER" id="PTHR21137">
    <property type="entry name" value="ODORANT RECEPTOR"/>
    <property type="match status" value="1"/>
</dbReference>
<evidence type="ECO:0000256" key="9">
    <source>
        <dbReference type="ARBA" id="ARBA00023224"/>
    </source>
</evidence>
<dbReference type="AlphaFoldDB" id="A0A482W836"/>
<comment type="subcellular location">
    <subcellularLocation>
        <location evidence="1">Cell membrane</location>
        <topology evidence="1">Multi-pass membrane protein</topology>
    </subcellularLocation>
</comment>
<keyword evidence="5" id="KW-0552">Olfaction</keyword>
<comment type="caution">
    <text evidence="10">The sequence shown here is derived from an EMBL/GenBank/DDBJ whole genome shotgun (WGS) entry which is preliminary data.</text>
</comment>
<sequence>MGFDIRSDTIGQSFYMSKWYESDIGVRKLLLIFLENTKKPSLIRAGNFITLSLQTLTQE</sequence>
<accession>A0A482W836</accession>
<evidence type="ECO:0000256" key="1">
    <source>
        <dbReference type="ARBA" id="ARBA00004651"/>
    </source>
</evidence>
<organism evidence="10 11">
    <name type="scientific">Asbolus verrucosus</name>
    <name type="common">Desert ironclad beetle</name>
    <dbReference type="NCBI Taxonomy" id="1661398"/>
    <lineage>
        <taxon>Eukaryota</taxon>
        <taxon>Metazoa</taxon>
        <taxon>Ecdysozoa</taxon>
        <taxon>Arthropoda</taxon>
        <taxon>Hexapoda</taxon>
        <taxon>Insecta</taxon>
        <taxon>Pterygota</taxon>
        <taxon>Neoptera</taxon>
        <taxon>Endopterygota</taxon>
        <taxon>Coleoptera</taxon>
        <taxon>Polyphaga</taxon>
        <taxon>Cucujiformia</taxon>
        <taxon>Tenebrionidae</taxon>
        <taxon>Pimeliinae</taxon>
        <taxon>Asbolus</taxon>
    </lineage>
</organism>
<dbReference type="Proteomes" id="UP000292052">
    <property type="component" value="Unassembled WGS sequence"/>
</dbReference>
<evidence type="ECO:0000313" key="11">
    <source>
        <dbReference type="Proteomes" id="UP000292052"/>
    </source>
</evidence>
<evidence type="ECO:0000256" key="5">
    <source>
        <dbReference type="ARBA" id="ARBA00022725"/>
    </source>
</evidence>
<dbReference type="OrthoDB" id="7540137at2759"/>
<dbReference type="EMBL" id="QDEB01023409">
    <property type="protein sequence ID" value="RZC40753.1"/>
    <property type="molecule type" value="Genomic_DNA"/>
</dbReference>
<dbReference type="InterPro" id="IPR004117">
    <property type="entry name" value="7tm6_olfct_rcpt"/>
</dbReference>
<evidence type="ECO:0000256" key="8">
    <source>
        <dbReference type="ARBA" id="ARBA00023170"/>
    </source>
</evidence>
<dbReference type="GO" id="GO:0007165">
    <property type="term" value="P:signal transduction"/>
    <property type="evidence" value="ECO:0007669"/>
    <property type="project" value="UniProtKB-KW"/>
</dbReference>
<keyword evidence="8" id="KW-0675">Receptor</keyword>
<gene>
    <name evidence="10" type="ORF">BDFB_008810</name>
</gene>
<protein>
    <submittedName>
        <fullName evidence="10">7tm 6 domain containing protein</fullName>
    </submittedName>
</protein>
<name>A0A482W836_ASBVE</name>
<proteinExistence type="predicted"/>
<keyword evidence="3" id="KW-0716">Sensory transduction</keyword>
<evidence type="ECO:0000256" key="7">
    <source>
        <dbReference type="ARBA" id="ARBA00023136"/>
    </source>
</evidence>
<evidence type="ECO:0000313" key="10">
    <source>
        <dbReference type="EMBL" id="RZC40753.1"/>
    </source>
</evidence>
<dbReference type="GO" id="GO:0005886">
    <property type="term" value="C:plasma membrane"/>
    <property type="evidence" value="ECO:0007669"/>
    <property type="project" value="UniProtKB-SubCell"/>
</dbReference>
<evidence type="ECO:0000256" key="6">
    <source>
        <dbReference type="ARBA" id="ARBA00022989"/>
    </source>
</evidence>
<keyword evidence="4" id="KW-0812">Transmembrane</keyword>
<dbReference type="PANTHER" id="PTHR21137:SF35">
    <property type="entry name" value="ODORANT RECEPTOR 19A-RELATED"/>
    <property type="match status" value="1"/>
</dbReference>
<dbReference type="GO" id="GO:0005549">
    <property type="term" value="F:odorant binding"/>
    <property type="evidence" value="ECO:0007669"/>
    <property type="project" value="InterPro"/>
</dbReference>
<evidence type="ECO:0000256" key="2">
    <source>
        <dbReference type="ARBA" id="ARBA00022475"/>
    </source>
</evidence>
<keyword evidence="2" id="KW-1003">Cell membrane</keyword>
<keyword evidence="9" id="KW-0807">Transducer</keyword>
<evidence type="ECO:0000256" key="3">
    <source>
        <dbReference type="ARBA" id="ARBA00022606"/>
    </source>
</evidence>
<keyword evidence="7" id="KW-0472">Membrane</keyword>
<reference evidence="10 11" key="1">
    <citation type="submission" date="2017-03" db="EMBL/GenBank/DDBJ databases">
        <title>Genome of the blue death feigning beetle - Asbolus verrucosus.</title>
        <authorList>
            <person name="Rider S.D."/>
        </authorList>
    </citation>
    <scope>NUCLEOTIDE SEQUENCE [LARGE SCALE GENOMIC DNA]</scope>
    <source>
        <strain evidence="10">Butters</strain>
        <tissue evidence="10">Head and leg muscle</tissue>
    </source>
</reference>
<dbReference type="GO" id="GO:0004984">
    <property type="term" value="F:olfactory receptor activity"/>
    <property type="evidence" value="ECO:0007669"/>
    <property type="project" value="InterPro"/>
</dbReference>
<keyword evidence="6" id="KW-1133">Transmembrane helix</keyword>
<evidence type="ECO:0000256" key="4">
    <source>
        <dbReference type="ARBA" id="ARBA00022692"/>
    </source>
</evidence>
<keyword evidence="11" id="KW-1185">Reference proteome</keyword>